<dbReference type="GeneID" id="6006626"/>
<accession>A8N5P2</accession>
<name>A8N5P2_COPC7</name>
<feature type="compositionally biased region" description="Basic and acidic residues" evidence="1">
    <location>
        <begin position="235"/>
        <end position="253"/>
    </location>
</feature>
<proteinExistence type="predicted"/>
<dbReference type="KEGG" id="cci:CC1G_09347"/>
<evidence type="ECO:0000313" key="2">
    <source>
        <dbReference type="EMBL" id="EAU91665.1"/>
    </source>
</evidence>
<keyword evidence="3" id="KW-1185">Reference proteome</keyword>
<evidence type="ECO:0000256" key="1">
    <source>
        <dbReference type="SAM" id="MobiDB-lite"/>
    </source>
</evidence>
<feature type="region of interest" description="Disordered" evidence="1">
    <location>
        <begin position="216"/>
        <end position="253"/>
    </location>
</feature>
<dbReference type="InParanoid" id="A8N5P2"/>
<evidence type="ECO:0000313" key="3">
    <source>
        <dbReference type="Proteomes" id="UP000001861"/>
    </source>
</evidence>
<dbReference type="EMBL" id="AACS02000003">
    <property type="protein sequence ID" value="EAU91665.1"/>
    <property type="molecule type" value="Genomic_DNA"/>
</dbReference>
<dbReference type="AlphaFoldDB" id="A8N5P2"/>
<dbReference type="VEuPathDB" id="FungiDB:CC1G_09347"/>
<dbReference type="OrthoDB" id="3362336at2759"/>
<reference evidence="2 3" key="1">
    <citation type="journal article" date="2010" name="Proc. Natl. Acad. Sci. U.S.A.">
        <title>Insights into evolution of multicellular fungi from the assembled chromosomes of the mushroom Coprinopsis cinerea (Coprinus cinereus).</title>
        <authorList>
            <person name="Stajich J.E."/>
            <person name="Wilke S.K."/>
            <person name="Ahren D."/>
            <person name="Au C.H."/>
            <person name="Birren B.W."/>
            <person name="Borodovsky M."/>
            <person name="Burns C."/>
            <person name="Canback B."/>
            <person name="Casselton L.A."/>
            <person name="Cheng C.K."/>
            <person name="Deng J."/>
            <person name="Dietrich F.S."/>
            <person name="Fargo D.C."/>
            <person name="Farman M.L."/>
            <person name="Gathman A.C."/>
            <person name="Goldberg J."/>
            <person name="Guigo R."/>
            <person name="Hoegger P.J."/>
            <person name="Hooker J.B."/>
            <person name="Huggins A."/>
            <person name="James T.Y."/>
            <person name="Kamada T."/>
            <person name="Kilaru S."/>
            <person name="Kodira C."/>
            <person name="Kues U."/>
            <person name="Kupfer D."/>
            <person name="Kwan H.S."/>
            <person name="Lomsadze A."/>
            <person name="Li W."/>
            <person name="Lilly W.W."/>
            <person name="Ma L.J."/>
            <person name="Mackey A.J."/>
            <person name="Manning G."/>
            <person name="Martin F."/>
            <person name="Muraguchi H."/>
            <person name="Natvig D.O."/>
            <person name="Palmerini H."/>
            <person name="Ramesh M.A."/>
            <person name="Rehmeyer C.J."/>
            <person name="Roe B.A."/>
            <person name="Shenoy N."/>
            <person name="Stanke M."/>
            <person name="Ter-Hovhannisyan V."/>
            <person name="Tunlid A."/>
            <person name="Velagapudi R."/>
            <person name="Vision T.J."/>
            <person name="Zeng Q."/>
            <person name="Zolan M.E."/>
            <person name="Pukkila P.J."/>
        </authorList>
    </citation>
    <scope>NUCLEOTIDE SEQUENCE [LARGE SCALE GENOMIC DNA]</scope>
    <source>
        <strain evidence="3">Okayama-7 / 130 / ATCC MYA-4618 / FGSC 9003</strain>
    </source>
</reference>
<comment type="caution">
    <text evidence="2">The sequence shown here is derived from an EMBL/GenBank/DDBJ whole genome shotgun (WGS) entry which is preliminary data.</text>
</comment>
<dbReference type="Proteomes" id="UP000001861">
    <property type="component" value="Unassembled WGS sequence"/>
</dbReference>
<dbReference type="RefSeq" id="XP_001830187.1">
    <property type="nucleotide sequence ID" value="XM_001830135.1"/>
</dbReference>
<gene>
    <name evidence="2" type="ORF">CC1G_09347</name>
</gene>
<sequence length="253" mass="28895">MTEVFAVIRAVERKFGQFVEYQAIRDYEMPDKYFGLIFAAFMDPQAIKAVPPSGLEMSVPVPYKERRERVGWEDIEWLLEAQDRDPSYGRGKARPMSGADKELKKDNVLFFRVMHSKKELDTPAPMTCKADPAVHQQDLVDFWEWGRSLPLKPIMRGKPIADQDLFEAPETDYLRLRAALRYASQLLGVSNPHEIHPDDPPRPAVNVGVYPEGAFTKKQAVRAPLTARPPPPSRTQHDPSARLKELFANKRVQ</sequence>
<protein>
    <submittedName>
        <fullName evidence="2">Uncharacterized protein</fullName>
    </submittedName>
</protein>
<organism evidence="2 3">
    <name type="scientific">Coprinopsis cinerea (strain Okayama-7 / 130 / ATCC MYA-4618 / FGSC 9003)</name>
    <name type="common">Inky cap fungus</name>
    <name type="synonym">Hormographiella aspergillata</name>
    <dbReference type="NCBI Taxonomy" id="240176"/>
    <lineage>
        <taxon>Eukaryota</taxon>
        <taxon>Fungi</taxon>
        <taxon>Dikarya</taxon>
        <taxon>Basidiomycota</taxon>
        <taxon>Agaricomycotina</taxon>
        <taxon>Agaricomycetes</taxon>
        <taxon>Agaricomycetidae</taxon>
        <taxon>Agaricales</taxon>
        <taxon>Agaricineae</taxon>
        <taxon>Psathyrellaceae</taxon>
        <taxon>Coprinopsis</taxon>
    </lineage>
</organism>